<dbReference type="GO" id="GO:0003677">
    <property type="term" value="F:DNA binding"/>
    <property type="evidence" value="ECO:0007669"/>
    <property type="project" value="InterPro"/>
</dbReference>
<name>A0A388TAV6_TERA1</name>
<protein>
    <recommendedName>
        <fullName evidence="1">HTH cro/C1-type domain-containing protein</fullName>
    </recommendedName>
</protein>
<evidence type="ECO:0000313" key="3">
    <source>
        <dbReference type="Proteomes" id="UP000269352"/>
    </source>
</evidence>
<dbReference type="PROSITE" id="PS50943">
    <property type="entry name" value="HTH_CROC1"/>
    <property type="match status" value="1"/>
</dbReference>
<dbReference type="Proteomes" id="UP000269352">
    <property type="component" value="Unassembled WGS sequence"/>
</dbReference>
<organism evidence="2 3">
    <name type="scientific">Termititenax aidoneus</name>
    <dbReference type="NCBI Taxonomy" id="2218524"/>
    <lineage>
        <taxon>Bacteria</taxon>
        <taxon>Bacillati</taxon>
        <taxon>Candidatus Margulisiibacteriota</taxon>
        <taxon>Candidatus Termititenacia</taxon>
        <taxon>Candidatus Termititenacales</taxon>
        <taxon>Candidatus Termititenacaceae</taxon>
        <taxon>Candidatus Termititenax</taxon>
    </lineage>
</organism>
<accession>A0A388TAV6</accession>
<sequence length="119" mass="14312">MRSAITEQELKNLISEKLRYLRSKSKQTLEESAYFLNIDYAQYYRLLNAKCLPRLITLLKINKAYGLDMNWWFKDFLEVTSKIEAKINKNEEDAEVLNNYHRLDERAREFVRKMLKTLA</sequence>
<proteinExistence type="predicted"/>
<dbReference type="SUPFAM" id="SSF47413">
    <property type="entry name" value="lambda repressor-like DNA-binding domains"/>
    <property type="match status" value="1"/>
</dbReference>
<gene>
    <name evidence="2" type="ORF">NO1_1153</name>
</gene>
<feature type="domain" description="HTH cro/C1-type" evidence="1">
    <location>
        <begin position="18"/>
        <end position="72"/>
    </location>
</feature>
<evidence type="ECO:0000313" key="2">
    <source>
        <dbReference type="EMBL" id="GBR73882.1"/>
    </source>
</evidence>
<keyword evidence="3" id="KW-1185">Reference proteome</keyword>
<dbReference type="InterPro" id="IPR010982">
    <property type="entry name" value="Lambda_DNA-bd_dom_sf"/>
</dbReference>
<dbReference type="AlphaFoldDB" id="A0A388TAV6"/>
<dbReference type="InterPro" id="IPR001387">
    <property type="entry name" value="Cro/C1-type_HTH"/>
</dbReference>
<evidence type="ECO:0000259" key="1">
    <source>
        <dbReference type="PROSITE" id="PS50943"/>
    </source>
</evidence>
<reference evidence="2 3" key="1">
    <citation type="journal article" date="2019" name="ISME J.">
        <title>Genome analyses of uncultured TG2/ZB3 bacteria in 'Margulisbacteria' specifically attached to ectosymbiotic spirochetes of protists in the termite gut.</title>
        <authorList>
            <person name="Utami Y.D."/>
            <person name="Kuwahara H."/>
            <person name="Igai K."/>
            <person name="Murakami T."/>
            <person name="Sugaya K."/>
            <person name="Morikawa T."/>
            <person name="Nagura Y."/>
            <person name="Yuki M."/>
            <person name="Deevong P."/>
            <person name="Inoue T."/>
            <person name="Kihara K."/>
            <person name="Lo N."/>
            <person name="Yamada A."/>
            <person name="Ohkuma M."/>
            <person name="Hongoh Y."/>
        </authorList>
    </citation>
    <scope>NUCLEOTIDE SEQUENCE [LARGE SCALE GENOMIC DNA]</scope>
    <source>
        <strain evidence="2">NkOx7-01</strain>
    </source>
</reference>
<comment type="caution">
    <text evidence="2">The sequence shown here is derived from an EMBL/GenBank/DDBJ whole genome shotgun (WGS) entry which is preliminary data.</text>
</comment>
<dbReference type="EMBL" id="BGZN01000023">
    <property type="protein sequence ID" value="GBR73882.1"/>
    <property type="molecule type" value="Genomic_DNA"/>
</dbReference>
<dbReference type="Gene3D" id="1.10.260.40">
    <property type="entry name" value="lambda repressor-like DNA-binding domains"/>
    <property type="match status" value="1"/>
</dbReference>